<dbReference type="RefSeq" id="WP_018081006.1">
    <property type="nucleotide sequence ID" value="NZ_AQWM01000003.1"/>
</dbReference>
<gene>
    <name evidence="2" type="ORF">ABENE_08275</name>
</gene>
<reference evidence="2 3" key="1">
    <citation type="journal article" date="2014" name="Nature">
        <title>Sequential evolution of bacterial morphology by co-option of a developmental regulator.</title>
        <authorList>
            <person name="Jiang C."/>
            <person name="Brown P.J."/>
            <person name="Ducret A."/>
            <person name="Brun Y.V."/>
        </authorList>
    </citation>
    <scope>NUCLEOTIDE SEQUENCE [LARGE SCALE GENOMIC DNA]</scope>
    <source>
        <strain evidence="2 3">DSM 16100</strain>
    </source>
</reference>
<feature type="transmembrane region" description="Helical" evidence="1">
    <location>
        <begin position="9"/>
        <end position="32"/>
    </location>
</feature>
<comment type="caution">
    <text evidence="2">The sequence shown here is derived from an EMBL/GenBank/DDBJ whole genome shotgun (WGS) entry which is preliminary data.</text>
</comment>
<keyword evidence="1" id="KW-1133">Transmembrane helix</keyword>
<accession>V4PEJ3</accession>
<dbReference type="PATRIC" id="fig|1121022.4.peg.1665"/>
<protein>
    <submittedName>
        <fullName evidence="2">Uncharacterized protein</fullName>
    </submittedName>
</protein>
<evidence type="ECO:0000313" key="2">
    <source>
        <dbReference type="EMBL" id="ESQ92362.1"/>
    </source>
</evidence>
<organism evidence="2 3">
    <name type="scientific">Asticcacaulis benevestitus DSM 16100 = ATCC BAA-896</name>
    <dbReference type="NCBI Taxonomy" id="1121022"/>
    <lineage>
        <taxon>Bacteria</taxon>
        <taxon>Pseudomonadati</taxon>
        <taxon>Pseudomonadota</taxon>
        <taxon>Alphaproteobacteria</taxon>
        <taxon>Caulobacterales</taxon>
        <taxon>Caulobacteraceae</taxon>
        <taxon>Asticcacaulis</taxon>
    </lineage>
</organism>
<name>V4PEJ3_9CAUL</name>
<evidence type="ECO:0000313" key="3">
    <source>
        <dbReference type="Proteomes" id="UP000017837"/>
    </source>
</evidence>
<dbReference type="AlphaFoldDB" id="V4PEJ3"/>
<proteinExistence type="predicted"/>
<dbReference type="EMBL" id="AWGB01000013">
    <property type="protein sequence ID" value="ESQ92362.1"/>
    <property type="molecule type" value="Genomic_DNA"/>
</dbReference>
<sequence length="90" mass="10044">MMNLIRHTFFFMLQFVGAALVVVIGAVAVTLYHRGMPYSSTPEFHATLMIYIKAGVAAGALFCLILLCYHLTRKTLQEPGDTPWNNPDNI</sequence>
<dbReference type="OrthoDB" id="7173536at2"/>
<keyword evidence="1" id="KW-0472">Membrane</keyword>
<dbReference type="STRING" id="1121022.GCA_000376105_01342"/>
<evidence type="ECO:0000256" key="1">
    <source>
        <dbReference type="SAM" id="Phobius"/>
    </source>
</evidence>
<dbReference type="Proteomes" id="UP000017837">
    <property type="component" value="Unassembled WGS sequence"/>
</dbReference>
<keyword evidence="1" id="KW-0812">Transmembrane</keyword>
<keyword evidence="3" id="KW-1185">Reference proteome</keyword>
<feature type="transmembrane region" description="Helical" evidence="1">
    <location>
        <begin position="44"/>
        <end position="69"/>
    </location>
</feature>